<name>A0ABX0FAR7_9BACL</name>
<dbReference type="InterPro" id="IPR010559">
    <property type="entry name" value="Sig_transdc_His_kin_internal"/>
</dbReference>
<evidence type="ECO:0000259" key="13">
    <source>
        <dbReference type="PROSITE" id="PS50110"/>
    </source>
</evidence>
<dbReference type="SMART" id="SM00387">
    <property type="entry name" value="HATPase_c"/>
    <property type="match status" value="2"/>
</dbReference>
<feature type="transmembrane region" description="Helical" evidence="11">
    <location>
        <begin position="269"/>
        <end position="287"/>
    </location>
</feature>
<dbReference type="SUPFAM" id="SSF55874">
    <property type="entry name" value="ATPase domain of HSP90 chaperone/DNA topoisomerase II/histidine kinase"/>
    <property type="match status" value="2"/>
</dbReference>
<dbReference type="Pfam" id="PF02518">
    <property type="entry name" value="HATPase_c"/>
    <property type="match status" value="2"/>
</dbReference>
<evidence type="ECO:0000256" key="2">
    <source>
        <dbReference type="ARBA" id="ARBA00012438"/>
    </source>
</evidence>
<proteinExistence type="predicted"/>
<dbReference type="Pfam" id="PF00512">
    <property type="entry name" value="HisKA"/>
    <property type="match status" value="1"/>
</dbReference>
<feature type="region of interest" description="Disordered" evidence="10">
    <location>
        <begin position="651"/>
        <end position="680"/>
    </location>
</feature>
<feature type="transmembrane region" description="Helical" evidence="11">
    <location>
        <begin position="328"/>
        <end position="348"/>
    </location>
</feature>
<evidence type="ECO:0000256" key="3">
    <source>
        <dbReference type="ARBA" id="ARBA00022553"/>
    </source>
</evidence>
<sequence>MLKRWLALLLASCLILVVPAAGLWQSGVLQRNMPRAENGRIDLDGWDYERKGAAPLGGEWTFYPGRLIDPEDLAEKDPSGLNAAVPGAWNSAMPEGPLGYGTYRLEIGLGGEANGDYGLRIANIRMASRVYLNGEEVGASGNPSQNLGADVQKNVPYTGFVRLSGTKAVLVVQASNFSYASGGIVDTIAFGPEKIIVHEQQGGWIVDLFALFGFLLPGLLFLLLYALHKRELPQLFLGVFCLLGAVHVLTHGEKLIDYFLPHMPYAAMLKMQAVSSSLFYFFLIAYMNALRLGVIRRSVLIGYAVLAGSGAFLGLVLPMTVFSKLEGVLFLAGFLSLAYTSWIMVRWLRKSAEDLYLVTLGLMSISMFILLSLINLLTRFDTDVLAIYELVLFVFAQTVLLVRRFVRTFTDVERLSERLMTLDGLKDEFMANTSHELRTPLHGIINIARSMLEGAAGPASEKQRENLAMIVTTGQRLALLVGDILDFSRLKEGRLRLAVQTLHLPSIARSVAEVVSYTLDSKPIRIVQEYPDNLPGVRMDEDRLRQILYNLLGNSVKYTERGEIGIRACADDDWVTVEVFDTGIGIDREQWPEIFRPFERADEALGMEGAGLGLSITRQLVELGGGKIWLDSRPGEGTRFFFTLPASPAVPEPAGKSPLGTGAASNADELPEAGTNPPAADAGRVLIVDDDPVNRRVLLNLLSTAGYEAEAVAGGAEAMAFLERKQGVELVVTDWMMPGMSGPELCRKLRERYTLAQLPILLLTARGLPEEIRAGFESGANDFLSKPVDAGELRARVGTLIGMRRSAEEAVRTEMAFLQAQIKPHFLYNALNVIISACTTDPDKAIDLLIELSHYLRGSFDFRNRDRLVPLQKELELVHAYMALEQARFDDRLAFECVTDEPVGVFVPPLSIQPLVENAVRHGVMQRAAGGTVRLEIRDAGSAVSVRVTDDGVGLKAERFEKIMAGGEGGVGLRNIHRRLSELHGAALKLEKPAPGAGKGTTIGFDLPKNELLH</sequence>
<feature type="domain" description="Histidine kinase" evidence="12">
    <location>
        <begin position="912"/>
        <end position="1011"/>
    </location>
</feature>
<dbReference type="SUPFAM" id="SSF49785">
    <property type="entry name" value="Galactose-binding domain-like"/>
    <property type="match status" value="1"/>
</dbReference>
<dbReference type="InterPro" id="IPR003594">
    <property type="entry name" value="HATPase_dom"/>
</dbReference>
<comment type="caution">
    <text evidence="14">The sequence shown here is derived from an EMBL/GenBank/DDBJ whole genome shotgun (WGS) entry which is preliminary data.</text>
</comment>
<dbReference type="SMART" id="SM00448">
    <property type="entry name" value="REC"/>
    <property type="match status" value="1"/>
</dbReference>
<evidence type="ECO:0000256" key="6">
    <source>
        <dbReference type="ARBA" id="ARBA00022777"/>
    </source>
</evidence>
<dbReference type="PROSITE" id="PS50110">
    <property type="entry name" value="RESPONSE_REGULATORY"/>
    <property type="match status" value="1"/>
</dbReference>
<dbReference type="PANTHER" id="PTHR43047:SF72">
    <property type="entry name" value="OSMOSENSING HISTIDINE PROTEIN KINASE SLN1"/>
    <property type="match status" value="1"/>
</dbReference>
<dbReference type="Pfam" id="PF06580">
    <property type="entry name" value="His_kinase"/>
    <property type="match status" value="1"/>
</dbReference>
<evidence type="ECO:0000256" key="1">
    <source>
        <dbReference type="ARBA" id="ARBA00000085"/>
    </source>
</evidence>
<evidence type="ECO:0000256" key="7">
    <source>
        <dbReference type="ARBA" id="ARBA00022840"/>
    </source>
</evidence>
<keyword evidence="5" id="KW-0547">Nucleotide-binding</keyword>
<dbReference type="SMART" id="SM00388">
    <property type="entry name" value="HisKA"/>
    <property type="match status" value="1"/>
</dbReference>
<evidence type="ECO:0000256" key="8">
    <source>
        <dbReference type="ARBA" id="ARBA00023012"/>
    </source>
</evidence>
<evidence type="ECO:0000256" key="5">
    <source>
        <dbReference type="ARBA" id="ARBA00022741"/>
    </source>
</evidence>
<dbReference type="InterPro" id="IPR011006">
    <property type="entry name" value="CheY-like_superfamily"/>
</dbReference>
<evidence type="ECO:0000256" key="11">
    <source>
        <dbReference type="SAM" id="Phobius"/>
    </source>
</evidence>
<dbReference type="InterPro" id="IPR036097">
    <property type="entry name" value="HisK_dim/P_sf"/>
</dbReference>
<keyword evidence="11" id="KW-1133">Transmembrane helix</keyword>
<keyword evidence="15" id="KW-1185">Reference proteome</keyword>
<feature type="transmembrane region" description="Helical" evidence="11">
    <location>
        <begin position="204"/>
        <end position="225"/>
    </location>
</feature>
<evidence type="ECO:0000256" key="9">
    <source>
        <dbReference type="PROSITE-ProRule" id="PRU00169"/>
    </source>
</evidence>
<dbReference type="PANTHER" id="PTHR43047">
    <property type="entry name" value="TWO-COMPONENT HISTIDINE PROTEIN KINASE"/>
    <property type="match status" value="1"/>
</dbReference>
<reference evidence="14 15" key="1">
    <citation type="submission" date="2020-01" db="EMBL/GenBank/DDBJ databases">
        <title>Polyphasic characterisation and genomic insights into a novel alkali tolerant bacterium VR-M41.</title>
        <authorList>
            <person name="Vemuluri V.R."/>
        </authorList>
    </citation>
    <scope>NUCLEOTIDE SEQUENCE [LARGE SCALE GENOMIC DNA]</scope>
    <source>
        <strain evidence="14 15">VR-M41</strain>
    </source>
</reference>
<evidence type="ECO:0000313" key="14">
    <source>
        <dbReference type="EMBL" id="NGZ76316.1"/>
    </source>
</evidence>
<feature type="modified residue" description="4-aspartylphosphate" evidence="9">
    <location>
        <position position="734"/>
    </location>
</feature>
<evidence type="ECO:0000256" key="4">
    <source>
        <dbReference type="ARBA" id="ARBA00022679"/>
    </source>
</evidence>
<feature type="transmembrane region" description="Helical" evidence="11">
    <location>
        <begin position="355"/>
        <end position="374"/>
    </location>
</feature>
<protein>
    <recommendedName>
        <fullName evidence="2">histidine kinase</fullName>
        <ecNumber evidence="2">2.7.13.3</ecNumber>
    </recommendedName>
</protein>
<dbReference type="CDD" id="cd16922">
    <property type="entry name" value="HATPase_EvgS-ArcB-TorS-like"/>
    <property type="match status" value="1"/>
</dbReference>
<dbReference type="Gene3D" id="1.10.287.130">
    <property type="match status" value="1"/>
</dbReference>
<keyword evidence="11" id="KW-0472">Membrane</keyword>
<dbReference type="InterPro" id="IPR004358">
    <property type="entry name" value="Sig_transdc_His_kin-like_C"/>
</dbReference>
<dbReference type="SUPFAM" id="SSF47384">
    <property type="entry name" value="Homodimeric domain of signal transducing histidine kinase"/>
    <property type="match status" value="1"/>
</dbReference>
<organism evidence="14 15">
    <name type="scientific">Saccharibacillus alkalitolerans</name>
    <dbReference type="NCBI Taxonomy" id="2705290"/>
    <lineage>
        <taxon>Bacteria</taxon>
        <taxon>Bacillati</taxon>
        <taxon>Bacillota</taxon>
        <taxon>Bacilli</taxon>
        <taxon>Bacillales</taxon>
        <taxon>Paenibacillaceae</taxon>
        <taxon>Saccharibacillus</taxon>
    </lineage>
</organism>
<evidence type="ECO:0000259" key="12">
    <source>
        <dbReference type="PROSITE" id="PS50109"/>
    </source>
</evidence>
<feature type="domain" description="Response regulatory" evidence="13">
    <location>
        <begin position="684"/>
        <end position="801"/>
    </location>
</feature>
<accession>A0ABX0FAR7</accession>
<dbReference type="Pfam" id="PF00072">
    <property type="entry name" value="Response_reg"/>
    <property type="match status" value="1"/>
</dbReference>
<dbReference type="InterPro" id="IPR036890">
    <property type="entry name" value="HATPase_C_sf"/>
</dbReference>
<dbReference type="InterPro" id="IPR001789">
    <property type="entry name" value="Sig_transdc_resp-reg_receiver"/>
</dbReference>
<dbReference type="PROSITE" id="PS50109">
    <property type="entry name" value="HIS_KIN"/>
    <property type="match status" value="2"/>
</dbReference>
<dbReference type="InterPro" id="IPR005467">
    <property type="entry name" value="His_kinase_dom"/>
</dbReference>
<evidence type="ECO:0000313" key="15">
    <source>
        <dbReference type="Proteomes" id="UP000800303"/>
    </source>
</evidence>
<dbReference type="EC" id="2.7.13.3" evidence="2"/>
<dbReference type="Gene3D" id="3.30.565.10">
    <property type="entry name" value="Histidine kinase-like ATPase, C-terminal domain"/>
    <property type="match status" value="2"/>
</dbReference>
<keyword evidence="7" id="KW-0067">ATP-binding</keyword>
<dbReference type="PRINTS" id="PR00344">
    <property type="entry name" value="BCTRLSENSOR"/>
</dbReference>
<feature type="transmembrane region" description="Helical" evidence="11">
    <location>
        <begin position="232"/>
        <end position="249"/>
    </location>
</feature>
<dbReference type="Gene3D" id="2.60.120.260">
    <property type="entry name" value="Galactose-binding domain-like"/>
    <property type="match status" value="1"/>
</dbReference>
<keyword evidence="6" id="KW-0418">Kinase</keyword>
<feature type="transmembrane region" description="Helical" evidence="11">
    <location>
        <begin position="299"/>
        <end position="322"/>
    </location>
</feature>
<keyword evidence="8" id="KW-0902">Two-component regulatory system</keyword>
<evidence type="ECO:0000256" key="10">
    <source>
        <dbReference type="SAM" id="MobiDB-lite"/>
    </source>
</evidence>
<dbReference type="RefSeq" id="WP_166274997.1">
    <property type="nucleotide sequence ID" value="NZ_JAAFGS010000004.1"/>
</dbReference>
<comment type="catalytic activity">
    <reaction evidence="1">
        <text>ATP + protein L-histidine = ADP + protein N-phospho-L-histidine.</text>
        <dbReference type="EC" id="2.7.13.3"/>
    </reaction>
</comment>
<dbReference type="InterPro" id="IPR003661">
    <property type="entry name" value="HisK_dim/P_dom"/>
</dbReference>
<keyword evidence="11" id="KW-0812">Transmembrane</keyword>
<feature type="domain" description="Histidine kinase" evidence="12">
    <location>
        <begin position="432"/>
        <end position="648"/>
    </location>
</feature>
<dbReference type="CDD" id="cd00082">
    <property type="entry name" value="HisKA"/>
    <property type="match status" value="1"/>
</dbReference>
<keyword evidence="3 9" id="KW-0597">Phosphoprotein</keyword>
<dbReference type="SUPFAM" id="SSF52172">
    <property type="entry name" value="CheY-like"/>
    <property type="match status" value="1"/>
</dbReference>
<feature type="transmembrane region" description="Helical" evidence="11">
    <location>
        <begin position="386"/>
        <end position="406"/>
    </location>
</feature>
<gene>
    <name evidence="14" type="ORF">GYN08_13380</name>
</gene>
<dbReference type="EMBL" id="JAAFGS010000004">
    <property type="protein sequence ID" value="NGZ76316.1"/>
    <property type="molecule type" value="Genomic_DNA"/>
</dbReference>
<keyword evidence="4" id="KW-0808">Transferase</keyword>
<dbReference type="Gene3D" id="3.40.50.2300">
    <property type="match status" value="1"/>
</dbReference>
<dbReference type="InterPro" id="IPR008979">
    <property type="entry name" value="Galactose-bd-like_sf"/>
</dbReference>
<dbReference type="Proteomes" id="UP000800303">
    <property type="component" value="Unassembled WGS sequence"/>
</dbReference>